<feature type="compositionally biased region" description="Polar residues" evidence="1">
    <location>
        <begin position="1"/>
        <end position="16"/>
    </location>
</feature>
<proteinExistence type="predicted"/>
<dbReference type="Proteomes" id="UP001460270">
    <property type="component" value="Unassembled WGS sequence"/>
</dbReference>
<organism evidence="2 3">
    <name type="scientific">Mugilogobius chulae</name>
    <name type="common">yellowstripe goby</name>
    <dbReference type="NCBI Taxonomy" id="88201"/>
    <lineage>
        <taxon>Eukaryota</taxon>
        <taxon>Metazoa</taxon>
        <taxon>Chordata</taxon>
        <taxon>Craniata</taxon>
        <taxon>Vertebrata</taxon>
        <taxon>Euteleostomi</taxon>
        <taxon>Actinopterygii</taxon>
        <taxon>Neopterygii</taxon>
        <taxon>Teleostei</taxon>
        <taxon>Neoteleostei</taxon>
        <taxon>Acanthomorphata</taxon>
        <taxon>Gobiaria</taxon>
        <taxon>Gobiiformes</taxon>
        <taxon>Gobioidei</taxon>
        <taxon>Gobiidae</taxon>
        <taxon>Gobionellinae</taxon>
        <taxon>Mugilogobius</taxon>
    </lineage>
</organism>
<dbReference type="EMBL" id="JBBPFD010000017">
    <property type="protein sequence ID" value="KAK7892145.1"/>
    <property type="molecule type" value="Genomic_DNA"/>
</dbReference>
<protein>
    <submittedName>
        <fullName evidence="2">Uncharacterized protein</fullName>
    </submittedName>
</protein>
<gene>
    <name evidence="2" type="ORF">WMY93_024108</name>
</gene>
<keyword evidence="3" id="KW-1185">Reference proteome</keyword>
<sequence length="105" mass="11319">MPTRSLCQTPQRSSIPKSPPLTARSGSTGSDQGGPNEAKARASGAQRWEVACKVMGVAACGPPCATWKMQRESIGAKMEEEADEGREAQGERGEEEQTWEQRRVG</sequence>
<feature type="region of interest" description="Disordered" evidence="1">
    <location>
        <begin position="75"/>
        <end position="105"/>
    </location>
</feature>
<dbReference type="AlphaFoldDB" id="A0AAW0NAL7"/>
<comment type="caution">
    <text evidence="2">The sequence shown here is derived from an EMBL/GenBank/DDBJ whole genome shotgun (WGS) entry which is preliminary data.</text>
</comment>
<evidence type="ECO:0000313" key="3">
    <source>
        <dbReference type="Proteomes" id="UP001460270"/>
    </source>
</evidence>
<evidence type="ECO:0000313" key="2">
    <source>
        <dbReference type="EMBL" id="KAK7892145.1"/>
    </source>
</evidence>
<feature type="region of interest" description="Disordered" evidence="1">
    <location>
        <begin position="1"/>
        <end position="46"/>
    </location>
</feature>
<evidence type="ECO:0000256" key="1">
    <source>
        <dbReference type="SAM" id="MobiDB-lite"/>
    </source>
</evidence>
<reference evidence="3" key="1">
    <citation type="submission" date="2024-04" db="EMBL/GenBank/DDBJ databases">
        <title>Salinicola lusitanus LLJ914,a marine bacterium isolated from the Okinawa Trough.</title>
        <authorList>
            <person name="Li J."/>
        </authorList>
    </citation>
    <scope>NUCLEOTIDE SEQUENCE [LARGE SCALE GENOMIC DNA]</scope>
</reference>
<accession>A0AAW0NAL7</accession>
<name>A0AAW0NAL7_9GOBI</name>